<evidence type="ECO:0000259" key="1">
    <source>
        <dbReference type="Pfam" id="PF07589"/>
    </source>
</evidence>
<dbReference type="KEGG" id="tsy:THSYN_00170"/>
<proteinExistence type="predicted"/>
<reference evidence="2 3" key="1">
    <citation type="submission" date="2017-03" db="EMBL/GenBank/DDBJ databases">
        <title>Complete genome sequence of Candidatus 'Thiodictyon syntrophicum' sp. nov. strain Cad16T, a photolithoautotroph purple sulfur bacterium isolated from an alpine meromictic lake.</title>
        <authorList>
            <person name="Luedin S.M."/>
            <person name="Pothier J.F."/>
            <person name="Danza F."/>
            <person name="Storelli N."/>
            <person name="Wittwer M."/>
            <person name="Tonolla M."/>
        </authorList>
    </citation>
    <scope>NUCLEOTIDE SEQUENCE [LARGE SCALE GENOMIC DNA]</scope>
    <source>
        <strain evidence="2 3">Cad16T</strain>
    </source>
</reference>
<dbReference type="Proteomes" id="UP000232638">
    <property type="component" value="Chromosome"/>
</dbReference>
<dbReference type="Pfam" id="PF07589">
    <property type="entry name" value="PEP-CTERM"/>
    <property type="match status" value="1"/>
</dbReference>
<sequence>MKISRCTTARWCPSRGIVVFLGLFGIVLAPPVVQAVPLNGNLSITGSVSYDTGYAQSNLTGTGTQSGDMKVIQGGASTSSTFIDASITGSNPLNGNLTELGDGFDFSGNALADDAGSYGTGIDIGLTVANHSATDTYKITFTITFDNRVNSSGSDAYAHSNFSVFDRDAGQTLFFTDLMSDTLFGNKNGGVSNGIFGGVMTETGSASFAITLLAGQSVIFDPSLHDLSWTLNGSAGTGSASSATLSTFLSITSVETQNAAPEPAAMVLFGIGLAGLRALRRRRRPQPAN</sequence>
<dbReference type="AlphaFoldDB" id="A0A2K8U1S2"/>
<dbReference type="NCBIfam" id="TIGR02595">
    <property type="entry name" value="PEP_CTERM"/>
    <property type="match status" value="1"/>
</dbReference>
<gene>
    <name evidence="2" type="ORF">THSYN_00170</name>
</gene>
<dbReference type="InterPro" id="IPR013424">
    <property type="entry name" value="Ice-binding_C"/>
</dbReference>
<keyword evidence="3" id="KW-1185">Reference proteome</keyword>
<organism evidence="2 3">
    <name type="scientific">Candidatus Thiodictyon syntrophicum</name>
    <dbReference type="NCBI Taxonomy" id="1166950"/>
    <lineage>
        <taxon>Bacteria</taxon>
        <taxon>Pseudomonadati</taxon>
        <taxon>Pseudomonadota</taxon>
        <taxon>Gammaproteobacteria</taxon>
        <taxon>Chromatiales</taxon>
        <taxon>Chromatiaceae</taxon>
        <taxon>Thiodictyon</taxon>
    </lineage>
</organism>
<dbReference type="EMBL" id="CP020370">
    <property type="protein sequence ID" value="AUB79528.1"/>
    <property type="molecule type" value="Genomic_DNA"/>
</dbReference>
<evidence type="ECO:0000313" key="2">
    <source>
        <dbReference type="EMBL" id="AUB79528.1"/>
    </source>
</evidence>
<evidence type="ECO:0000313" key="3">
    <source>
        <dbReference type="Proteomes" id="UP000232638"/>
    </source>
</evidence>
<name>A0A2K8U1S2_9GAMM</name>
<protein>
    <recommendedName>
        <fullName evidence="1">Ice-binding protein C-terminal domain-containing protein</fullName>
    </recommendedName>
</protein>
<feature type="domain" description="Ice-binding protein C-terminal" evidence="1">
    <location>
        <begin position="259"/>
        <end position="282"/>
    </location>
</feature>
<accession>A0A2K8U1S2</accession>
<dbReference type="RefSeq" id="WP_100917349.1">
    <property type="nucleotide sequence ID" value="NZ_CP020370.1"/>
</dbReference>